<gene>
    <name evidence="2" type="ORF">GPUH_LOCUS4264</name>
</gene>
<keyword evidence="3" id="KW-1185">Reference proteome</keyword>
<feature type="compositionally biased region" description="Basic and acidic residues" evidence="1">
    <location>
        <begin position="1"/>
        <end position="11"/>
    </location>
</feature>
<protein>
    <submittedName>
        <fullName evidence="4">Pecanex-like protein</fullName>
    </submittedName>
</protein>
<proteinExistence type="predicted"/>
<dbReference type="OrthoDB" id="10648397at2759"/>
<feature type="compositionally biased region" description="Low complexity" evidence="1">
    <location>
        <begin position="171"/>
        <end position="184"/>
    </location>
</feature>
<reference evidence="4" key="1">
    <citation type="submission" date="2016-06" db="UniProtKB">
        <authorList>
            <consortium name="WormBaseParasite"/>
        </authorList>
    </citation>
    <scope>IDENTIFICATION</scope>
</reference>
<feature type="compositionally biased region" description="Low complexity" evidence="1">
    <location>
        <begin position="99"/>
        <end position="124"/>
    </location>
</feature>
<feature type="region of interest" description="Disordered" evidence="1">
    <location>
        <begin position="64"/>
        <end position="204"/>
    </location>
</feature>
<sequence length="204" mass="21538">NPSTSSEERGRQQLHYSAENPTFDSLGHSPIAVSLTASTVSRSTHHRTTAGHKLLTRLSQCLRKGSCPAEHSSSRSSESSKEKSTTHHQSEKSMAPHFTAISSSSSTASSSSSSAKPSTATTEAVTSSPSVNALDKSSKRAVTGTTGTSVCLRKKREQQRHKHSQFTAAVTSPGTTGTSESSASFRETDRDSISSASSLEILVQ</sequence>
<feature type="compositionally biased region" description="Basic and acidic residues" evidence="1">
    <location>
        <begin position="78"/>
        <end position="91"/>
    </location>
</feature>
<reference evidence="2 3" key="2">
    <citation type="submission" date="2018-11" db="EMBL/GenBank/DDBJ databases">
        <authorList>
            <consortium name="Pathogen Informatics"/>
        </authorList>
    </citation>
    <scope>NUCLEOTIDE SEQUENCE [LARGE SCALE GENOMIC DNA]</scope>
</reference>
<feature type="region of interest" description="Disordered" evidence="1">
    <location>
        <begin position="1"/>
        <end position="28"/>
    </location>
</feature>
<evidence type="ECO:0000313" key="2">
    <source>
        <dbReference type="EMBL" id="VDK43788.1"/>
    </source>
</evidence>
<evidence type="ECO:0000313" key="3">
    <source>
        <dbReference type="Proteomes" id="UP000271098"/>
    </source>
</evidence>
<accession>A0A183D6C3</accession>
<evidence type="ECO:0000313" key="4">
    <source>
        <dbReference type="WBParaSite" id="GPUH_0000427101-mRNA-1"/>
    </source>
</evidence>
<dbReference type="Proteomes" id="UP000271098">
    <property type="component" value="Unassembled WGS sequence"/>
</dbReference>
<feature type="compositionally biased region" description="Basic residues" evidence="1">
    <location>
        <begin position="152"/>
        <end position="164"/>
    </location>
</feature>
<organism evidence="4">
    <name type="scientific">Gongylonema pulchrum</name>
    <dbReference type="NCBI Taxonomy" id="637853"/>
    <lineage>
        <taxon>Eukaryota</taxon>
        <taxon>Metazoa</taxon>
        <taxon>Ecdysozoa</taxon>
        <taxon>Nematoda</taxon>
        <taxon>Chromadorea</taxon>
        <taxon>Rhabditida</taxon>
        <taxon>Spirurina</taxon>
        <taxon>Spiruromorpha</taxon>
        <taxon>Spiruroidea</taxon>
        <taxon>Gongylonematidae</taxon>
        <taxon>Gongylonema</taxon>
    </lineage>
</organism>
<dbReference type="AlphaFoldDB" id="A0A183D6C3"/>
<dbReference type="EMBL" id="UYRT01007896">
    <property type="protein sequence ID" value="VDK43788.1"/>
    <property type="molecule type" value="Genomic_DNA"/>
</dbReference>
<dbReference type="WBParaSite" id="GPUH_0000427101-mRNA-1">
    <property type="protein sequence ID" value="GPUH_0000427101-mRNA-1"/>
    <property type="gene ID" value="GPUH_0000427101"/>
</dbReference>
<name>A0A183D6C3_9BILA</name>
<evidence type="ECO:0000256" key="1">
    <source>
        <dbReference type="SAM" id="MobiDB-lite"/>
    </source>
</evidence>